<gene>
    <name evidence="1" type="ORF">F5890DRAFT_569201</name>
</gene>
<proteinExistence type="predicted"/>
<dbReference type="AlphaFoldDB" id="A0AA38PU36"/>
<name>A0AA38PU36_9AGAR</name>
<organism evidence="1 2">
    <name type="scientific">Lentinula detonsa</name>
    <dbReference type="NCBI Taxonomy" id="2804962"/>
    <lineage>
        <taxon>Eukaryota</taxon>
        <taxon>Fungi</taxon>
        <taxon>Dikarya</taxon>
        <taxon>Basidiomycota</taxon>
        <taxon>Agaricomycotina</taxon>
        <taxon>Agaricomycetes</taxon>
        <taxon>Agaricomycetidae</taxon>
        <taxon>Agaricales</taxon>
        <taxon>Marasmiineae</taxon>
        <taxon>Omphalotaceae</taxon>
        <taxon>Lentinula</taxon>
    </lineage>
</organism>
<accession>A0AA38PU36</accession>
<comment type="caution">
    <text evidence="1">The sequence shown here is derived from an EMBL/GenBank/DDBJ whole genome shotgun (WGS) entry which is preliminary data.</text>
</comment>
<dbReference type="EMBL" id="MU802125">
    <property type="protein sequence ID" value="KAJ3981248.1"/>
    <property type="molecule type" value="Genomic_DNA"/>
</dbReference>
<protein>
    <submittedName>
        <fullName evidence="1">Uncharacterized protein</fullName>
    </submittedName>
</protein>
<evidence type="ECO:0000313" key="1">
    <source>
        <dbReference type="EMBL" id="KAJ3981248.1"/>
    </source>
</evidence>
<sequence>MFRRPCRLTARLSLPQPSLAFAYQLSTQSSYGGLAWLETSVRLASYNTRIGMWGILREVDMGKARLSLSIHASVSTSNQRVISQLRLQKLCGPVYTR</sequence>
<evidence type="ECO:0000313" key="2">
    <source>
        <dbReference type="Proteomes" id="UP001163850"/>
    </source>
</evidence>
<dbReference type="Proteomes" id="UP001163850">
    <property type="component" value="Unassembled WGS sequence"/>
</dbReference>
<reference evidence="1" key="1">
    <citation type="submission" date="2022-08" db="EMBL/GenBank/DDBJ databases">
        <authorList>
            <consortium name="DOE Joint Genome Institute"/>
            <person name="Min B."/>
            <person name="Riley R."/>
            <person name="Sierra-Patev S."/>
            <person name="Naranjo-Ortiz M."/>
            <person name="Looney B."/>
            <person name="Konkel Z."/>
            <person name="Slot J.C."/>
            <person name="Sakamoto Y."/>
            <person name="Steenwyk J.L."/>
            <person name="Rokas A."/>
            <person name="Carro J."/>
            <person name="Camarero S."/>
            <person name="Ferreira P."/>
            <person name="Molpeceres G."/>
            <person name="Ruiz-Duenas F.J."/>
            <person name="Serrano A."/>
            <person name="Henrissat B."/>
            <person name="Drula E."/>
            <person name="Hughes K.W."/>
            <person name="Mata J.L."/>
            <person name="Ishikawa N.K."/>
            <person name="Vargas-Isla R."/>
            <person name="Ushijima S."/>
            <person name="Smith C.A."/>
            <person name="Ahrendt S."/>
            <person name="Andreopoulos W."/>
            <person name="He G."/>
            <person name="Labutti K."/>
            <person name="Lipzen A."/>
            <person name="Ng V."/>
            <person name="Sandor L."/>
            <person name="Barry K."/>
            <person name="Martinez A.T."/>
            <person name="Xiao Y."/>
            <person name="Gibbons J.G."/>
            <person name="Terashima K."/>
            <person name="Hibbett D.S."/>
            <person name="Grigoriev I.V."/>
        </authorList>
    </citation>
    <scope>NUCLEOTIDE SEQUENCE</scope>
    <source>
        <strain evidence="1">TFB7829</strain>
    </source>
</reference>